<dbReference type="Gene3D" id="3.40.50.300">
    <property type="entry name" value="P-loop containing nucleotide triphosphate hydrolases"/>
    <property type="match status" value="1"/>
</dbReference>
<dbReference type="PANTHER" id="PTHR46411:SF2">
    <property type="entry name" value="AAA+ ATPASE DOMAIN-CONTAINING PROTEIN"/>
    <property type="match status" value="1"/>
</dbReference>
<reference evidence="3" key="1">
    <citation type="submission" date="2021-07" db="EMBL/GenBank/DDBJ databases">
        <authorList>
            <person name="Durling M."/>
        </authorList>
    </citation>
    <scope>NUCLEOTIDE SEQUENCE</scope>
</reference>
<protein>
    <recommendedName>
        <fullName evidence="2">AAA+ ATPase lid domain-containing protein</fullName>
    </recommendedName>
</protein>
<dbReference type="Pfam" id="PF23232">
    <property type="entry name" value="AAA_lid_13"/>
    <property type="match status" value="1"/>
</dbReference>
<dbReference type="SUPFAM" id="SSF52540">
    <property type="entry name" value="P-loop containing nucleoside triphosphate hydrolases"/>
    <property type="match status" value="1"/>
</dbReference>
<evidence type="ECO:0000313" key="3">
    <source>
        <dbReference type="EMBL" id="CAG8955293.1"/>
    </source>
</evidence>
<gene>
    <name evidence="3" type="ORF">HYFRA_00011275</name>
</gene>
<organism evidence="3 4">
    <name type="scientific">Hymenoscyphus fraxineus</name>
    <dbReference type="NCBI Taxonomy" id="746836"/>
    <lineage>
        <taxon>Eukaryota</taxon>
        <taxon>Fungi</taxon>
        <taxon>Dikarya</taxon>
        <taxon>Ascomycota</taxon>
        <taxon>Pezizomycotina</taxon>
        <taxon>Leotiomycetes</taxon>
        <taxon>Helotiales</taxon>
        <taxon>Helotiaceae</taxon>
        <taxon>Hymenoscyphus</taxon>
    </lineage>
</organism>
<keyword evidence="4" id="KW-1185">Reference proteome</keyword>
<accession>A0A9N9KYV6</accession>
<proteinExistence type="predicted"/>
<name>A0A9N9KYV6_9HELO</name>
<dbReference type="Proteomes" id="UP000696280">
    <property type="component" value="Unassembled WGS sequence"/>
</dbReference>
<dbReference type="InterPro" id="IPR027417">
    <property type="entry name" value="P-loop_NTPase"/>
</dbReference>
<evidence type="ECO:0000313" key="4">
    <source>
        <dbReference type="Proteomes" id="UP000696280"/>
    </source>
</evidence>
<dbReference type="AlphaFoldDB" id="A0A9N9KYV6"/>
<evidence type="ECO:0000259" key="2">
    <source>
        <dbReference type="Pfam" id="PF23232"/>
    </source>
</evidence>
<sequence>MLAHHLRLRSSFPLSFTKAPQEDPDAMAPRARATRALLESLADKPPTSQKDFKTSLALLVHQFEERVSSDDCSSISSMIVSLLDMKRDLQTQVDSLAQKLAKDHQPGQDEHPRQRQSHMVLHRVFCDKADHCHDRRVYEDEPTLSDCDASGGSDEILRGNRPIFNVKTYLSKDSALDFVIFKEYTCVAKEYPPESVHGSWTNPVALISASSERMCIVSPDLKKALKEVSHAKLSDEKDIKMNSAPNEMDAPYTFLFHHYQELLLAARTDESLQPLMEFIEANYKTEYEDASILFGQRLVESSHIGKLFPLNTIVVEREKNPILNRAAMLTESVLTETGVLYLSGWCWQYKGIALSRAEWKGSLSIQANEKVEFEDLAIVPFNFASGWEKDNLERRGVMFSSMRGPTYLSYSCWDPIRRHLYDEERFMIDTPKYTQINTRKGLKNNPDYIHPEGPPNSDRRTSNKSQHDSWPMSIDPSSTEISSKMAPLLPATVMGFEMRTRKWVELNVGHLHILHWNKIAFATMILARVQKGLLWSLFESIAEIVEKPLYHVTASDIGTDPGSVESNAETVLATAKSWDCITLFDEAEDFLEFRAGENLDQRNAMSTFLRVAEYHDGITILTTKHDIPRFDEALKSRIHISLHFEAFTAESRRDMWDSLIDSIDAGDKEYINASELWKKVKELATYDMDGRQIRNSFITSLQLAKYRGVRMDSQIVREILRTSCYPQDERGIAD</sequence>
<comment type="caution">
    <text evidence="3">The sequence shown here is derived from an EMBL/GenBank/DDBJ whole genome shotgun (WGS) entry which is preliminary data.</text>
</comment>
<evidence type="ECO:0000256" key="1">
    <source>
        <dbReference type="SAM" id="MobiDB-lite"/>
    </source>
</evidence>
<feature type="compositionally biased region" description="Basic and acidic residues" evidence="1">
    <location>
        <begin position="457"/>
        <end position="467"/>
    </location>
</feature>
<dbReference type="PANTHER" id="PTHR46411">
    <property type="entry name" value="FAMILY ATPASE, PUTATIVE-RELATED"/>
    <property type="match status" value="1"/>
</dbReference>
<dbReference type="OrthoDB" id="10042665at2759"/>
<feature type="domain" description="AAA+ ATPase lid" evidence="2">
    <location>
        <begin position="647"/>
        <end position="709"/>
    </location>
</feature>
<feature type="region of interest" description="Disordered" evidence="1">
    <location>
        <begin position="437"/>
        <end position="480"/>
    </location>
</feature>
<dbReference type="InterPro" id="IPR056599">
    <property type="entry name" value="AAA_lid_fung"/>
</dbReference>
<dbReference type="EMBL" id="CAJVRL010000061">
    <property type="protein sequence ID" value="CAG8955293.1"/>
    <property type="molecule type" value="Genomic_DNA"/>
</dbReference>